<dbReference type="PANTHER" id="PTHR22894:SF5">
    <property type="entry name" value="RING-TYPE DOMAIN-CONTAINING PROTEIN"/>
    <property type="match status" value="1"/>
</dbReference>
<dbReference type="InterPro" id="IPR013083">
    <property type="entry name" value="Znf_RING/FYVE/PHD"/>
</dbReference>
<proteinExistence type="predicted"/>
<keyword evidence="5 12" id="KW-0863">Zinc-finger</keyword>
<evidence type="ECO:0000313" key="16">
    <source>
        <dbReference type="Proteomes" id="UP000886595"/>
    </source>
</evidence>
<evidence type="ECO:0000256" key="3">
    <source>
        <dbReference type="ARBA" id="ARBA00022692"/>
    </source>
</evidence>
<dbReference type="GO" id="GO:0005789">
    <property type="term" value="C:endoplasmic reticulum membrane"/>
    <property type="evidence" value="ECO:0007669"/>
    <property type="project" value="UniProtKB-SubCell"/>
</dbReference>
<dbReference type="Proteomes" id="UP000886595">
    <property type="component" value="Unassembled WGS sequence"/>
</dbReference>
<reference evidence="15 16" key="1">
    <citation type="submission" date="2020-02" db="EMBL/GenBank/DDBJ databases">
        <authorList>
            <person name="Ma Q."/>
            <person name="Huang Y."/>
            <person name="Song X."/>
            <person name="Pei D."/>
        </authorList>
    </citation>
    <scope>NUCLEOTIDE SEQUENCE [LARGE SCALE GENOMIC DNA]</scope>
    <source>
        <strain evidence="15">Sxm20200214</strain>
        <tissue evidence="15">Leaf</tissue>
    </source>
</reference>
<dbReference type="InterPro" id="IPR001841">
    <property type="entry name" value="Znf_RING"/>
</dbReference>
<dbReference type="OrthoDB" id="9049620at2759"/>
<evidence type="ECO:0000256" key="10">
    <source>
        <dbReference type="ARBA" id="ARBA00030110"/>
    </source>
</evidence>
<evidence type="ECO:0000313" key="15">
    <source>
        <dbReference type="EMBL" id="KAG2324599.1"/>
    </source>
</evidence>
<organism evidence="15 16">
    <name type="scientific">Brassica carinata</name>
    <name type="common">Ethiopian mustard</name>
    <name type="synonym">Abyssinian cabbage</name>
    <dbReference type="NCBI Taxonomy" id="52824"/>
    <lineage>
        <taxon>Eukaryota</taxon>
        <taxon>Viridiplantae</taxon>
        <taxon>Streptophyta</taxon>
        <taxon>Embryophyta</taxon>
        <taxon>Tracheophyta</taxon>
        <taxon>Spermatophyta</taxon>
        <taxon>Magnoliopsida</taxon>
        <taxon>eudicotyledons</taxon>
        <taxon>Gunneridae</taxon>
        <taxon>Pentapetalae</taxon>
        <taxon>rosids</taxon>
        <taxon>malvids</taxon>
        <taxon>Brassicales</taxon>
        <taxon>Brassicaceae</taxon>
        <taxon>Brassiceae</taxon>
        <taxon>Brassica</taxon>
    </lineage>
</organism>
<evidence type="ECO:0000256" key="11">
    <source>
        <dbReference type="ARBA" id="ARBA00031107"/>
    </source>
</evidence>
<keyword evidence="16" id="KW-1185">Reference proteome</keyword>
<sequence>MNRPPENDFCSICHSPFTAPFQANCSHWFCGSCIMLVWRHRSTSQPCSCPLCRRTITLLVPTEEDTTPDLLRDLESYNRRFRGRTASLLQMLQDLPFLLRRLLRELMNSQRTLPRVTRARLYIAMLLTALYIISPVDFISERVVGVVGLIDDVFIAFICLLHLVALYRSVLIFRHTGP</sequence>
<evidence type="ECO:0000256" key="2">
    <source>
        <dbReference type="ARBA" id="ARBA00014068"/>
    </source>
</evidence>
<keyword evidence="3 13" id="KW-0812">Transmembrane</keyword>
<dbReference type="PROSITE" id="PS00518">
    <property type="entry name" value="ZF_RING_1"/>
    <property type="match status" value="1"/>
</dbReference>
<feature type="domain" description="RING-type" evidence="14">
    <location>
        <begin position="10"/>
        <end position="53"/>
    </location>
</feature>
<accession>A0A8X7W634</accession>
<dbReference type="InterPro" id="IPR017907">
    <property type="entry name" value="Znf_RING_CS"/>
</dbReference>
<name>A0A8X7W634_BRACI</name>
<comment type="caution">
    <text evidence="15">The sequence shown here is derived from an EMBL/GenBank/DDBJ whole genome shotgun (WGS) entry which is preliminary data.</text>
</comment>
<evidence type="ECO:0000256" key="12">
    <source>
        <dbReference type="PROSITE-ProRule" id="PRU00175"/>
    </source>
</evidence>
<dbReference type="PROSITE" id="PS50089">
    <property type="entry name" value="ZF_RING_2"/>
    <property type="match status" value="1"/>
</dbReference>
<dbReference type="PANTHER" id="PTHR22894">
    <property type="entry name" value="RING-TYPE DOMAIN-CONTAINING PROTEIN"/>
    <property type="match status" value="1"/>
</dbReference>
<dbReference type="CDD" id="cd16539">
    <property type="entry name" value="RING-HC_RNF113A_B"/>
    <property type="match status" value="1"/>
</dbReference>
<gene>
    <name evidence="15" type="ORF">Bca52824_007327</name>
</gene>
<dbReference type="Gene3D" id="3.30.40.10">
    <property type="entry name" value="Zinc/RING finger domain, C3HC4 (zinc finger)"/>
    <property type="match status" value="1"/>
</dbReference>
<evidence type="ECO:0000256" key="13">
    <source>
        <dbReference type="SAM" id="Phobius"/>
    </source>
</evidence>
<evidence type="ECO:0000256" key="7">
    <source>
        <dbReference type="ARBA" id="ARBA00022833"/>
    </source>
</evidence>
<evidence type="ECO:0000256" key="9">
    <source>
        <dbReference type="ARBA" id="ARBA00023136"/>
    </source>
</evidence>
<evidence type="ECO:0000256" key="8">
    <source>
        <dbReference type="ARBA" id="ARBA00022989"/>
    </source>
</evidence>
<protein>
    <recommendedName>
        <fullName evidence="2">E3 ubiquitin-protein ligase RNF170</fullName>
    </recommendedName>
    <alternativeName>
        <fullName evidence="11">RING finger protein 170</fullName>
    </alternativeName>
    <alternativeName>
        <fullName evidence="10">RING-type E3 ubiquitin transferase RNF170</fullName>
    </alternativeName>
</protein>
<keyword evidence="8 13" id="KW-1133">Transmembrane helix</keyword>
<keyword evidence="7" id="KW-0862">Zinc</keyword>
<evidence type="ECO:0000256" key="5">
    <source>
        <dbReference type="ARBA" id="ARBA00022771"/>
    </source>
</evidence>
<dbReference type="Pfam" id="PF13445">
    <property type="entry name" value="zf-RING_UBOX"/>
    <property type="match status" value="1"/>
</dbReference>
<keyword evidence="9 13" id="KW-0472">Membrane</keyword>
<dbReference type="AlphaFoldDB" id="A0A8X7W634"/>
<dbReference type="InterPro" id="IPR010652">
    <property type="entry name" value="DUF1232"/>
</dbReference>
<keyword evidence="6" id="KW-0256">Endoplasmic reticulum</keyword>
<evidence type="ECO:0000256" key="6">
    <source>
        <dbReference type="ARBA" id="ARBA00022824"/>
    </source>
</evidence>
<evidence type="ECO:0000259" key="14">
    <source>
        <dbReference type="PROSITE" id="PS50089"/>
    </source>
</evidence>
<comment type="subcellular location">
    <subcellularLocation>
        <location evidence="1">Endoplasmic reticulum membrane</location>
        <topology evidence="1">Multi-pass membrane protein</topology>
    </subcellularLocation>
</comment>
<keyword evidence="4" id="KW-0479">Metal-binding</keyword>
<feature type="transmembrane region" description="Helical" evidence="13">
    <location>
        <begin position="146"/>
        <end position="167"/>
    </location>
</feature>
<dbReference type="InterPro" id="IPR038896">
    <property type="entry name" value="RNF170"/>
</dbReference>
<dbReference type="SUPFAM" id="SSF57850">
    <property type="entry name" value="RING/U-box"/>
    <property type="match status" value="1"/>
</dbReference>
<dbReference type="Pfam" id="PF06803">
    <property type="entry name" value="DUF1232"/>
    <property type="match status" value="1"/>
</dbReference>
<feature type="transmembrane region" description="Helical" evidence="13">
    <location>
        <begin position="121"/>
        <end position="140"/>
    </location>
</feature>
<evidence type="ECO:0000256" key="1">
    <source>
        <dbReference type="ARBA" id="ARBA00004477"/>
    </source>
</evidence>
<dbReference type="GO" id="GO:0061630">
    <property type="term" value="F:ubiquitin protein ligase activity"/>
    <property type="evidence" value="ECO:0007669"/>
    <property type="project" value="InterPro"/>
</dbReference>
<evidence type="ECO:0000256" key="4">
    <source>
        <dbReference type="ARBA" id="ARBA00022723"/>
    </source>
</evidence>
<dbReference type="GO" id="GO:0008270">
    <property type="term" value="F:zinc ion binding"/>
    <property type="evidence" value="ECO:0007669"/>
    <property type="project" value="UniProtKB-KW"/>
</dbReference>
<dbReference type="InterPro" id="IPR027370">
    <property type="entry name" value="Znf-RING_euk"/>
</dbReference>
<dbReference type="EMBL" id="JAAMPC010000002">
    <property type="protein sequence ID" value="KAG2324599.1"/>
    <property type="molecule type" value="Genomic_DNA"/>
</dbReference>
<dbReference type="SMART" id="SM00184">
    <property type="entry name" value="RING"/>
    <property type="match status" value="1"/>
</dbReference>